<evidence type="ECO:0000313" key="1">
    <source>
        <dbReference type="EMBL" id="MCP8939525.1"/>
    </source>
</evidence>
<comment type="caution">
    <text evidence="1">The sequence shown here is derived from an EMBL/GenBank/DDBJ whole genome shotgun (WGS) entry which is preliminary data.</text>
</comment>
<gene>
    <name evidence="1" type="ORF">NK718_13445</name>
</gene>
<protein>
    <submittedName>
        <fullName evidence="1">CesT family type III secretion system chaperone</fullName>
    </submittedName>
</protein>
<dbReference type="InterPro" id="IPR010261">
    <property type="entry name" value="Tir_chaperone"/>
</dbReference>
<dbReference type="Proteomes" id="UP001205890">
    <property type="component" value="Unassembled WGS sequence"/>
</dbReference>
<sequence>MSSTDMANLMEDLWKRLGMSAVPLVGDACTLALGDDVEVEIALEGGVVMLTCDLGPLPAHPDYALALMLLRANAPDGDGQLFRVGADVAGRLVLWAAPALGIIDAEALEMFLDELPGRVRSLRAALAGDEPEIDMSPAPVDAAEVLVRI</sequence>
<dbReference type="RefSeq" id="WP_254743172.1">
    <property type="nucleotide sequence ID" value="NZ_JANCLU010000012.1"/>
</dbReference>
<dbReference type="SUPFAM" id="SSF69635">
    <property type="entry name" value="Type III secretory system chaperone-like"/>
    <property type="match status" value="1"/>
</dbReference>
<reference evidence="1 2" key="1">
    <citation type="submission" date="2022-07" db="EMBL/GenBank/DDBJ databases">
        <authorList>
            <person name="Li W.-J."/>
            <person name="Deng Q.-Q."/>
        </authorList>
    </citation>
    <scope>NUCLEOTIDE SEQUENCE [LARGE SCALE GENOMIC DNA]</scope>
    <source>
        <strain evidence="1 2">SYSU M60028</strain>
    </source>
</reference>
<name>A0ABT1LDE7_9HYPH</name>
<organism evidence="1 2">
    <name type="scientific">Alsobacter ponti</name>
    <dbReference type="NCBI Taxonomy" id="2962936"/>
    <lineage>
        <taxon>Bacteria</taxon>
        <taxon>Pseudomonadati</taxon>
        <taxon>Pseudomonadota</taxon>
        <taxon>Alphaproteobacteria</taxon>
        <taxon>Hyphomicrobiales</taxon>
        <taxon>Alsobacteraceae</taxon>
        <taxon>Alsobacter</taxon>
    </lineage>
</organism>
<proteinExistence type="predicted"/>
<dbReference type="Gene3D" id="3.30.1460.10">
    <property type="match status" value="1"/>
</dbReference>
<dbReference type="EMBL" id="JANCLU010000012">
    <property type="protein sequence ID" value="MCP8939525.1"/>
    <property type="molecule type" value="Genomic_DNA"/>
</dbReference>
<evidence type="ECO:0000313" key="2">
    <source>
        <dbReference type="Proteomes" id="UP001205890"/>
    </source>
</evidence>
<accession>A0ABT1LDE7</accession>
<dbReference type="Pfam" id="PF05932">
    <property type="entry name" value="CesT"/>
    <property type="match status" value="1"/>
</dbReference>
<keyword evidence="2" id="KW-1185">Reference proteome</keyword>